<reference evidence="1 2" key="1">
    <citation type="submission" date="2022-06" db="EMBL/GenBank/DDBJ databases">
        <title>Genomic Encyclopedia of Archaeal and Bacterial Type Strains, Phase II (KMG-II): from individual species to whole genera.</title>
        <authorList>
            <person name="Goeker M."/>
        </authorList>
    </citation>
    <scope>NUCLEOTIDE SEQUENCE [LARGE SCALE GENOMIC DNA]</scope>
    <source>
        <strain evidence="1 2">DSM 44255</strain>
    </source>
</reference>
<evidence type="ECO:0000313" key="1">
    <source>
        <dbReference type="EMBL" id="MCP2272646.1"/>
    </source>
</evidence>
<protein>
    <submittedName>
        <fullName evidence="1">Uncharacterized protein</fullName>
    </submittedName>
</protein>
<name>A0ABT1IJD6_9PSEU</name>
<evidence type="ECO:0000313" key="2">
    <source>
        <dbReference type="Proteomes" id="UP001205185"/>
    </source>
</evidence>
<comment type="caution">
    <text evidence="1">The sequence shown here is derived from an EMBL/GenBank/DDBJ whole genome shotgun (WGS) entry which is preliminary data.</text>
</comment>
<gene>
    <name evidence="1" type="ORF">LV75_005172</name>
</gene>
<keyword evidence="2" id="KW-1185">Reference proteome</keyword>
<sequence length="54" mass="6176">MLDLIVNRASVPAVADLDQAKRNLAKMVQDRWRVAKMLRSLDPPIPVVWHLTRA</sequence>
<accession>A0ABT1IJD6</accession>
<proteinExistence type="predicted"/>
<organism evidence="1 2">
    <name type="scientific">Actinokineospora diospyrosa</name>
    <dbReference type="NCBI Taxonomy" id="103728"/>
    <lineage>
        <taxon>Bacteria</taxon>
        <taxon>Bacillati</taxon>
        <taxon>Actinomycetota</taxon>
        <taxon>Actinomycetes</taxon>
        <taxon>Pseudonocardiales</taxon>
        <taxon>Pseudonocardiaceae</taxon>
        <taxon>Actinokineospora</taxon>
    </lineage>
</organism>
<dbReference type="EMBL" id="JAMTCO010000013">
    <property type="protein sequence ID" value="MCP2272646.1"/>
    <property type="molecule type" value="Genomic_DNA"/>
</dbReference>
<dbReference type="Proteomes" id="UP001205185">
    <property type="component" value="Unassembled WGS sequence"/>
</dbReference>